<protein>
    <submittedName>
        <fullName evidence="2">Uncharacterized protein</fullName>
    </submittedName>
</protein>
<reference evidence="2 3" key="2">
    <citation type="submission" date="2020-07" db="EMBL/GenBank/DDBJ databases">
        <title>Genome assembly of wild tea tree DASZ reveals pedigree and selection history of tea varieties.</title>
        <authorList>
            <person name="Zhang W."/>
        </authorList>
    </citation>
    <scope>NUCLEOTIDE SEQUENCE [LARGE SCALE GENOMIC DNA]</scope>
    <source>
        <strain evidence="3">cv. G240</strain>
        <tissue evidence="2">Leaf</tissue>
    </source>
</reference>
<feature type="chain" id="PRO_5029912483" evidence="1">
    <location>
        <begin position="22"/>
        <end position="229"/>
    </location>
</feature>
<feature type="signal peptide" evidence="1">
    <location>
        <begin position="1"/>
        <end position="21"/>
    </location>
</feature>
<dbReference type="Proteomes" id="UP000593564">
    <property type="component" value="Unassembled WGS sequence"/>
</dbReference>
<dbReference type="AlphaFoldDB" id="A0A7J7FQV5"/>
<dbReference type="EMBL" id="JACBKZ010000015">
    <property type="protein sequence ID" value="KAF5930625.1"/>
    <property type="molecule type" value="Genomic_DNA"/>
</dbReference>
<dbReference type="SUPFAM" id="SSF141562">
    <property type="entry name" value="At5g01610-like"/>
    <property type="match status" value="1"/>
</dbReference>
<name>A0A7J7FQV5_CAMSI</name>
<keyword evidence="1" id="KW-0732">Signal</keyword>
<reference evidence="3" key="1">
    <citation type="journal article" date="2020" name="Nat. Commun.">
        <title>Genome assembly of wild tea tree DASZ reveals pedigree and selection history of tea varieties.</title>
        <authorList>
            <person name="Zhang W."/>
            <person name="Zhang Y."/>
            <person name="Qiu H."/>
            <person name="Guo Y."/>
            <person name="Wan H."/>
            <person name="Zhang X."/>
            <person name="Scossa F."/>
            <person name="Alseekh S."/>
            <person name="Zhang Q."/>
            <person name="Wang P."/>
            <person name="Xu L."/>
            <person name="Schmidt M.H."/>
            <person name="Jia X."/>
            <person name="Li D."/>
            <person name="Zhu A."/>
            <person name="Guo F."/>
            <person name="Chen W."/>
            <person name="Ni D."/>
            <person name="Usadel B."/>
            <person name="Fernie A.R."/>
            <person name="Wen W."/>
        </authorList>
    </citation>
    <scope>NUCLEOTIDE SEQUENCE [LARGE SCALE GENOMIC DNA]</scope>
    <source>
        <strain evidence="3">cv. G240</strain>
    </source>
</reference>
<dbReference type="FunFam" id="2.30.240.10:FF:000002">
    <property type="entry name" value="Uncharacterized protein At3g07460"/>
    <property type="match status" value="1"/>
</dbReference>
<accession>A0A7J7FQV5</accession>
<evidence type="ECO:0000256" key="1">
    <source>
        <dbReference type="SAM" id="SignalP"/>
    </source>
</evidence>
<dbReference type="InterPro" id="IPR036758">
    <property type="entry name" value="At5g01610-like"/>
</dbReference>
<keyword evidence="3" id="KW-1185">Reference proteome</keyword>
<evidence type="ECO:0000313" key="3">
    <source>
        <dbReference type="Proteomes" id="UP000593564"/>
    </source>
</evidence>
<comment type="caution">
    <text evidence="2">The sequence shown here is derived from an EMBL/GenBank/DDBJ whole genome shotgun (WGS) entry which is preliminary data.</text>
</comment>
<evidence type="ECO:0000313" key="2">
    <source>
        <dbReference type="EMBL" id="KAF5930625.1"/>
    </source>
</evidence>
<dbReference type="Pfam" id="PF04398">
    <property type="entry name" value="DUF538"/>
    <property type="match status" value="1"/>
</dbReference>
<dbReference type="PANTHER" id="PTHR31676">
    <property type="entry name" value="T31J12.3 PROTEIN-RELATED"/>
    <property type="match status" value="1"/>
</dbReference>
<organism evidence="2 3">
    <name type="scientific">Camellia sinensis</name>
    <name type="common">Tea plant</name>
    <name type="synonym">Thea sinensis</name>
    <dbReference type="NCBI Taxonomy" id="4442"/>
    <lineage>
        <taxon>Eukaryota</taxon>
        <taxon>Viridiplantae</taxon>
        <taxon>Streptophyta</taxon>
        <taxon>Embryophyta</taxon>
        <taxon>Tracheophyta</taxon>
        <taxon>Spermatophyta</taxon>
        <taxon>Magnoliopsida</taxon>
        <taxon>eudicotyledons</taxon>
        <taxon>Gunneridae</taxon>
        <taxon>Pentapetalae</taxon>
        <taxon>asterids</taxon>
        <taxon>Ericales</taxon>
        <taxon>Theaceae</taxon>
        <taxon>Camellia</taxon>
    </lineage>
</organism>
<gene>
    <name evidence="2" type="ORF">HYC85_031498</name>
</gene>
<dbReference type="Gene3D" id="2.30.240.10">
    <property type="entry name" value="At5g01610-like"/>
    <property type="match status" value="1"/>
</dbReference>
<dbReference type="InterPro" id="IPR007493">
    <property type="entry name" value="DUF538"/>
</dbReference>
<proteinExistence type="predicted"/>
<dbReference type="PANTHER" id="PTHR31676:SF110">
    <property type="entry name" value="TRANSMEMBRANE PROTEIN"/>
    <property type="match status" value="1"/>
</dbReference>
<sequence length="229" mass="25602">MLPQFLILFLLSISTHLFVSASEPSSIYDVLRSNGLPMGLLPNGVKDFSLDEAGRFVAYLDQECNAKFENELHYDRNVSGTLSYGQIAGLSGISAQDLFLWFPVKEIRVDVPSSGLIYFDVGVVYKQFSLSLFESPRDCMALLHPDLQGGSFIAQTVPKGLYAKLRYLLDRSLQISHASSCQHKDVVYALVDESTIMDNGEPGDKSRRIYRVKVCLQIKICFKANGQLY</sequence>